<dbReference type="InterPro" id="IPR050164">
    <property type="entry name" value="Peptidase_C19"/>
</dbReference>
<dbReference type="EMBL" id="JAJAGQ010000016">
    <property type="protein sequence ID" value="KAJ8539663.1"/>
    <property type="molecule type" value="Genomic_DNA"/>
</dbReference>
<evidence type="ECO:0000259" key="2">
    <source>
        <dbReference type="PROSITE" id="PS50235"/>
    </source>
</evidence>
<dbReference type="GO" id="GO:0004843">
    <property type="term" value="F:cysteine-type deubiquitinase activity"/>
    <property type="evidence" value="ECO:0007669"/>
    <property type="project" value="InterPro"/>
</dbReference>
<organism evidence="3 4">
    <name type="scientific">Anisodus acutangulus</name>
    <dbReference type="NCBI Taxonomy" id="402998"/>
    <lineage>
        <taxon>Eukaryota</taxon>
        <taxon>Viridiplantae</taxon>
        <taxon>Streptophyta</taxon>
        <taxon>Embryophyta</taxon>
        <taxon>Tracheophyta</taxon>
        <taxon>Spermatophyta</taxon>
        <taxon>Magnoliopsida</taxon>
        <taxon>eudicotyledons</taxon>
        <taxon>Gunneridae</taxon>
        <taxon>Pentapetalae</taxon>
        <taxon>asterids</taxon>
        <taxon>lamiids</taxon>
        <taxon>Solanales</taxon>
        <taxon>Solanaceae</taxon>
        <taxon>Solanoideae</taxon>
        <taxon>Hyoscyameae</taxon>
        <taxon>Anisodus</taxon>
    </lineage>
</organism>
<name>A0A9Q1R2L3_9SOLA</name>
<gene>
    <name evidence="3" type="ORF">K7X08_013915</name>
</gene>
<feature type="domain" description="USP" evidence="2">
    <location>
        <begin position="1"/>
        <end position="268"/>
    </location>
</feature>
<dbReference type="AlphaFoldDB" id="A0A9Q1R2L3"/>
<dbReference type="Proteomes" id="UP001152561">
    <property type="component" value="Unassembled WGS sequence"/>
</dbReference>
<dbReference type="InterPro" id="IPR038765">
    <property type="entry name" value="Papain-like_cys_pep_sf"/>
</dbReference>
<dbReference type="OrthoDB" id="420187at2759"/>
<reference evidence="4" key="1">
    <citation type="journal article" date="2023" name="Proc. Natl. Acad. Sci. U.S.A.">
        <title>Genomic and structural basis for evolution of tropane alkaloid biosynthesis.</title>
        <authorList>
            <person name="Wanga Y.-J."/>
            <person name="Taina T."/>
            <person name="Yua J.-Y."/>
            <person name="Lia J."/>
            <person name="Xua B."/>
            <person name="Chenc J."/>
            <person name="D'Auriad J.C."/>
            <person name="Huanga J.-P."/>
            <person name="Huanga S.-X."/>
        </authorList>
    </citation>
    <scope>NUCLEOTIDE SEQUENCE [LARGE SCALE GENOMIC DNA]</scope>
    <source>
        <strain evidence="4">cv. KIB-2019</strain>
    </source>
</reference>
<dbReference type="GO" id="GO:0016579">
    <property type="term" value="P:protein deubiquitination"/>
    <property type="evidence" value="ECO:0007669"/>
    <property type="project" value="InterPro"/>
</dbReference>
<proteinExistence type="predicted"/>
<evidence type="ECO:0000313" key="4">
    <source>
        <dbReference type="Proteomes" id="UP001152561"/>
    </source>
</evidence>
<evidence type="ECO:0000256" key="1">
    <source>
        <dbReference type="SAM" id="MobiDB-lite"/>
    </source>
</evidence>
<accession>A0A9Q1R2L3</accession>
<comment type="caution">
    <text evidence="3">The sequence shown here is derived from an EMBL/GenBank/DDBJ whole genome shotgun (WGS) entry which is preliminary data.</text>
</comment>
<dbReference type="GO" id="GO:0005634">
    <property type="term" value="C:nucleus"/>
    <property type="evidence" value="ECO:0007669"/>
    <property type="project" value="TreeGrafter"/>
</dbReference>
<dbReference type="Gene3D" id="3.90.70.10">
    <property type="entry name" value="Cysteine proteinases"/>
    <property type="match status" value="1"/>
</dbReference>
<dbReference type="PANTHER" id="PTHR24006">
    <property type="entry name" value="UBIQUITIN CARBOXYL-TERMINAL HYDROLASE"/>
    <property type="match status" value="1"/>
</dbReference>
<dbReference type="SUPFAM" id="SSF54001">
    <property type="entry name" value="Cysteine proteinases"/>
    <property type="match status" value="1"/>
</dbReference>
<evidence type="ECO:0000313" key="3">
    <source>
        <dbReference type="EMBL" id="KAJ8539663.1"/>
    </source>
</evidence>
<dbReference type="PROSITE" id="PS50235">
    <property type="entry name" value="USP_3"/>
    <property type="match status" value="1"/>
</dbReference>
<dbReference type="PANTHER" id="PTHR24006:SF813">
    <property type="entry name" value="UBIQUITINYL HYDROLASE 1"/>
    <property type="match status" value="1"/>
</dbReference>
<feature type="region of interest" description="Disordered" evidence="1">
    <location>
        <begin position="529"/>
        <end position="550"/>
    </location>
</feature>
<dbReference type="InterPro" id="IPR028889">
    <property type="entry name" value="USP"/>
</dbReference>
<feature type="compositionally biased region" description="Polar residues" evidence="1">
    <location>
        <begin position="535"/>
        <end position="549"/>
    </location>
</feature>
<sequence length="576" mass="63730">MNGWCFLCELQLHVERASRSWQPFSPINILSWLPNIGGDLSCEKQEDAHEFMRFAIDTMQLVSLDEFGGEKAVPPSTQETTLIQHIFGGHLQSQVICTRCSNLSNQFENMMDLTIEIHGDAGSLEECLDQFTAEECMDGENMYKCDRCNDYVKAWKCLMIRKAPNILTIALKRFQSGRFGKLNKRVNFPEILDLCPYMIEAGDGNDIFKLYAVIVHVDMLNASYCGHYICYIKDFSGSWYRIDDRKVDIVDIDEVLSQGAYVLLYSRINARPTSLYPLESLNKEDHDIVKAEGKQHSPLQPLECHKTTMAPAICVDSGSLPTDNTSEIKVIRAKKELFSITNSEGGKEDQDMVDSGVNRRVLEELQDVGLSSAAEAELQKLEGRFLVSDIEEKTETCEGTTYMSLLLESSSEDSVATSGELQYDASASASSSSEISDDMEFDNSTLLLEKADCEKEFSSHGIHDVILKTDGGTSSGKKLKPLFAPGFLRKRPCNKCAKQEVTGEVCHYSTLSGPTIACAETSLSCESRDAAGNEPNLTNESSPSSNAVNEHTEMSLGETSFSDLGNCVASSAVGHY</sequence>
<dbReference type="Pfam" id="PF00443">
    <property type="entry name" value="UCH"/>
    <property type="match status" value="1"/>
</dbReference>
<dbReference type="InterPro" id="IPR001394">
    <property type="entry name" value="Peptidase_C19_UCH"/>
</dbReference>
<keyword evidence="4" id="KW-1185">Reference proteome</keyword>
<dbReference type="GO" id="GO:0005829">
    <property type="term" value="C:cytosol"/>
    <property type="evidence" value="ECO:0007669"/>
    <property type="project" value="TreeGrafter"/>
</dbReference>
<protein>
    <recommendedName>
        <fullName evidence="2">USP domain-containing protein</fullName>
    </recommendedName>
</protein>